<dbReference type="PROSITE" id="PS51318">
    <property type="entry name" value="TAT"/>
    <property type="match status" value="1"/>
</dbReference>
<dbReference type="RefSeq" id="WP_007417626.1">
    <property type="nucleotide sequence ID" value="NZ_ABOX02000045.1"/>
</dbReference>
<keyword evidence="1" id="KW-0732">Signal</keyword>
<evidence type="ECO:0000313" key="2">
    <source>
        <dbReference type="EMBL" id="EEF58341.1"/>
    </source>
</evidence>
<protein>
    <recommendedName>
        <fullName evidence="4">Secreted protein containing DUF1552</fullName>
    </recommendedName>
</protein>
<feature type="signal peptide" evidence="1">
    <location>
        <begin position="1"/>
        <end position="31"/>
    </location>
</feature>
<evidence type="ECO:0000256" key="1">
    <source>
        <dbReference type="SAM" id="SignalP"/>
    </source>
</evidence>
<keyword evidence="3" id="KW-1185">Reference proteome</keyword>
<sequence length="450" mass="49564" precursor="true">MSNRWHIPRRRFLRGLGTVIALPLLESMAPAAKALGAVSADGRALPKRMAFVYVPNGMNMADWTPSAIGSDFDLPATLEPLKPFQKDMLVLSGLAQHNGEALGDGAGDHARASASFLTGCHPKKTGGADIKVGISADQIAAEKVGRGTRLASLELGLDRGQTSGNCDSGYSCAYQYNISWKTESTPMPPEVDPRLVFERLFSNGYQGESEESRVLRSRYQKSILDFVLDDAKQLKRNLGYTDRHKLDEYMVAIRELEQRIEGAEKDVAALPDFKRPIGIPKDFEEHSQLMFDLLALAFQTDTTRVATYLVAHDGSNNSYPQIGITEGHHELSHHDHSEEKIRKIAKINRYHMAQFAKFIEKLKSTPEGDGSLLDNCMIVYGGGIADGNQHAHYDLPILMMGKGGGTIKTGRHVKVDQYTPLNNLYVSMLDRMGVHAEKIGDSNGKLVQLS</sequence>
<dbReference type="Proteomes" id="UP000003688">
    <property type="component" value="Unassembled WGS sequence"/>
</dbReference>
<evidence type="ECO:0008006" key="4">
    <source>
        <dbReference type="Google" id="ProtNLM"/>
    </source>
</evidence>
<feature type="chain" id="PRO_5002895012" description="Secreted protein containing DUF1552" evidence="1">
    <location>
        <begin position="32"/>
        <end position="450"/>
    </location>
</feature>
<dbReference type="AlphaFoldDB" id="B9XP90"/>
<dbReference type="Pfam" id="PF07586">
    <property type="entry name" value="HXXSHH"/>
    <property type="match status" value="1"/>
</dbReference>
<evidence type="ECO:0000313" key="3">
    <source>
        <dbReference type="Proteomes" id="UP000003688"/>
    </source>
</evidence>
<dbReference type="OrthoDB" id="182303at2"/>
<dbReference type="InterPro" id="IPR011447">
    <property type="entry name" value="DUF1552"/>
</dbReference>
<gene>
    <name evidence="2" type="ORF">Cflav_PD1280</name>
</gene>
<dbReference type="STRING" id="320771.Cflav_PD1280"/>
<dbReference type="InterPro" id="IPR006311">
    <property type="entry name" value="TAT_signal"/>
</dbReference>
<reference evidence="2 3" key="1">
    <citation type="journal article" date="2011" name="J. Bacteriol.">
        <title>Genome sequence of 'Pedosphaera parvula' Ellin514, an aerobic Verrucomicrobial isolate from pasture soil.</title>
        <authorList>
            <person name="Kant R."/>
            <person name="van Passel M.W."/>
            <person name="Sangwan P."/>
            <person name="Palva A."/>
            <person name="Lucas S."/>
            <person name="Copeland A."/>
            <person name="Lapidus A."/>
            <person name="Glavina Del Rio T."/>
            <person name="Dalin E."/>
            <person name="Tice H."/>
            <person name="Bruce D."/>
            <person name="Goodwin L."/>
            <person name="Pitluck S."/>
            <person name="Chertkov O."/>
            <person name="Larimer F.W."/>
            <person name="Land M.L."/>
            <person name="Hauser L."/>
            <person name="Brettin T.S."/>
            <person name="Detter J.C."/>
            <person name="Han S."/>
            <person name="de Vos W.M."/>
            <person name="Janssen P.H."/>
            <person name="Smidt H."/>
        </authorList>
    </citation>
    <scope>NUCLEOTIDE SEQUENCE [LARGE SCALE GENOMIC DNA]</scope>
    <source>
        <strain evidence="2 3">Ellin514</strain>
    </source>
</reference>
<comment type="caution">
    <text evidence="2">The sequence shown here is derived from an EMBL/GenBank/DDBJ whole genome shotgun (WGS) entry which is preliminary data.</text>
</comment>
<dbReference type="EMBL" id="ABOX02000045">
    <property type="protein sequence ID" value="EEF58341.1"/>
    <property type="molecule type" value="Genomic_DNA"/>
</dbReference>
<proteinExistence type="predicted"/>
<organism evidence="2 3">
    <name type="scientific">Pedosphaera parvula (strain Ellin514)</name>
    <dbReference type="NCBI Taxonomy" id="320771"/>
    <lineage>
        <taxon>Bacteria</taxon>
        <taxon>Pseudomonadati</taxon>
        <taxon>Verrucomicrobiota</taxon>
        <taxon>Pedosphaerae</taxon>
        <taxon>Pedosphaerales</taxon>
        <taxon>Pedosphaeraceae</taxon>
        <taxon>Pedosphaera</taxon>
    </lineage>
</organism>
<accession>B9XP90</accession>
<name>B9XP90_PEDPL</name>